<feature type="transmembrane region" description="Helical" evidence="1">
    <location>
        <begin position="12"/>
        <end position="35"/>
    </location>
</feature>
<keyword evidence="1" id="KW-0812">Transmembrane</keyword>
<keyword evidence="1" id="KW-1133">Transmembrane helix</keyword>
<dbReference type="PROSITE" id="PS51257">
    <property type="entry name" value="PROKAR_LIPOPROTEIN"/>
    <property type="match status" value="1"/>
</dbReference>
<evidence type="ECO:0000313" key="2">
    <source>
        <dbReference type="EMBL" id="PRD68319.1"/>
    </source>
</evidence>
<name>A0A2S9KCY3_9BURK</name>
<keyword evidence="1" id="KW-0472">Membrane</keyword>
<evidence type="ECO:0000313" key="3">
    <source>
        <dbReference type="Proteomes" id="UP000238326"/>
    </source>
</evidence>
<reference evidence="2 3" key="1">
    <citation type="submission" date="2018-03" db="EMBL/GenBank/DDBJ databases">
        <title>Comparative genomics illustrates the genes involved in a hyperalkaliphilic mechanisms of Serpentinomonas isolated from highly-alkaline calcium-rich serpentinized springs.</title>
        <authorList>
            <person name="Suzuki S."/>
            <person name="Ishii S."/>
            <person name="Walworth N."/>
            <person name="Bird L."/>
            <person name="Kuenen J.G."/>
            <person name="Nealson K.H."/>
        </authorList>
    </citation>
    <scope>NUCLEOTIDE SEQUENCE [LARGE SCALE GENOMIC DNA]</scope>
    <source>
        <strain evidence="2 3">83</strain>
    </source>
</reference>
<dbReference type="EMBL" id="PVLR01000033">
    <property type="protein sequence ID" value="PRD68319.1"/>
    <property type="molecule type" value="Genomic_DNA"/>
</dbReference>
<dbReference type="RefSeq" id="WP_105730122.1">
    <property type="nucleotide sequence ID" value="NZ_DAIPCI010000053.1"/>
</dbReference>
<evidence type="ECO:0000256" key="1">
    <source>
        <dbReference type="SAM" id="Phobius"/>
    </source>
</evidence>
<gene>
    <name evidence="2" type="ORF">C6P61_11735</name>
</gene>
<accession>A0A2S9KCY3</accession>
<dbReference type="AlphaFoldDB" id="A0A2S9KCY3"/>
<proteinExistence type="predicted"/>
<sequence>MAKKKTGLLEDVAGIAATFPWWVGCVLAALAYGVLHRYAASEAVSSAVPGQVGQLVIKRTARQGTNIGNHFWGCATFPKCRGVRAVE</sequence>
<protein>
    <submittedName>
        <fullName evidence="2">Uncharacterized protein</fullName>
    </submittedName>
</protein>
<dbReference type="OrthoDB" id="5782056at2"/>
<dbReference type="Gene3D" id="3.30.65.10">
    <property type="entry name" value="Bacterial Topoisomerase I, domain 1"/>
    <property type="match status" value="1"/>
</dbReference>
<keyword evidence="3" id="KW-1185">Reference proteome</keyword>
<dbReference type="Proteomes" id="UP000238326">
    <property type="component" value="Unassembled WGS sequence"/>
</dbReference>
<comment type="caution">
    <text evidence="2">The sequence shown here is derived from an EMBL/GenBank/DDBJ whole genome shotgun (WGS) entry which is preliminary data.</text>
</comment>
<organism evidence="2 3">
    <name type="scientific">Malikia spinosa</name>
    <dbReference type="NCBI Taxonomy" id="86180"/>
    <lineage>
        <taxon>Bacteria</taxon>
        <taxon>Pseudomonadati</taxon>
        <taxon>Pseudomonadota</taxon>
        <taxon>Betaproteobacteria</taxon>
        <taxon>Burkholderiales</taxon>
        <taxon>Comamonadaceae</taxon>
        <taxon>Malikia</taxon>
    </lineage>
</organism>